<evidence type="ECO:0000256" key="6">
    <source>
        <dbReference type="ARBA" id="ARBA00022989"/>
    </source>
</evidence>
<feature type="compositionally biased region" description="Low complexity" evidence="10">
    <location>
        <begin position="119"/>
        <end position="148"/>
    </location>
</feature>
<keyword evidence="12" id="KW-1185">Reference proteome</keyword>
<dbReference type="InterPro" id="IPR018108">
    <property type="entry name" value="MCP_transmembrane"/>
</dbReference>
<dbReference type="PROSITE" id="PS50920">
    <property type="entry name" value="SOLCAR"/>
    <property type="match status" value="3"/>
</dbReference>
<dbReference type="PANTHER" id="PTHR45683">
    <property type="entry name" value="MITOCHONDRIAL NICOTINAMIDE ADENINE DINUCLEOTIDE TRANSPORTER 1-RELATED-RELATED"/>
    <property type="match status" value="1"/>
</dbReference>
<dbReference type="EMBL" id="JABELV010000003">
    <property type="protein sequence ID" value="KAG7575421.1"/>
    <property type="molecule type" value="Genomic_DNA"/>
</dbReference>
<keyword evidence="3 9" id="KW-0813">Transport</keyword>
<dbReference type="Gene3D" id="1.50.40.10">
    <property type="entry name" value="Mitochondrial carrier domain"/>
    <property type="match status" value="2"/>
</dbReference>
<dbReference type="InterPro" id="IPR023395">
    <property type="entry name" value="MCP_dom_sf"/>
</dbReference>
<evidence type="ECO:0000256" key="7">
    <source>
        <dbReference type="ARBA" id="ARBA00023136"/>
    </source>
</evidence>
<feature type="repeat" description="Solcar" evidence="8">
    <location>
        <begin position="219"/>
        <end position="308"/>
    </location>
</feature>
<dbReference type="InterPro" id="IPR044712">
    <property type="entry name" value="SLC25A32-like"/>
</dbReference>
<evidence type="ECO:0000256" key="10">
    <source>
        <dbReference type="SAM" id="MobiDB-lite"/>
    </source>
</evidence>
<dbReference type="AlphaFoldDB" id="A0A8K0NTX0"/>
<sequence>MPSSNSTRATASNETNAGTTSSSTTAVPTRPPNIQYPALFGDASIDHAVAGLGAGTIATLVMHPLDLVKVRFQLATTPLASTSTSMSSGMGSSSSGSASASTSTSASSIRTSTNPFPASTSTSIPSTSSSSTISTPSTSTSTSTSTSILNSRANPSSKPRLGTAVYSALRDAVKQDGPSGLYRGLVPNLVGGASSWGLYFLFYNILKKQMQGGDPNYVTSPSQHLLAAAEASAITAMLTNPIWVVKTRVFASSKNSEAGRAYRGLWHGLTSIYRTEGIRGLYRGSLLALVGVSNGSIQFATYEEIKTRRAAIKRRAIEREGRVWGRGDEKLSNMEYILASGSSKLVAIALTYPYQVVRARIQNAATSDLYPNIPKTISRTFRQEGLRAFYKGLGTNALRILPGTCTTFVVYENLVWGFRGIADWRQQGADGGTADGEVLVGGVGTDGAIVKS</sequence>
<feature type="region of interest" description="Disordered" evidence="10">
    <location>
        <begin position="1"/>
        <end position="31"/>
    </location>
</feature>
<evidence type="ECO:0000256" key="1">
    <source>
        <dbReference type="ARBA" id="ARBA00004141"/>
    </source>
</evidence>
<proteinExistence type="inferred from homology"/>
<dbReference type="GO" id="GO:0016020">
    <property type="term" value="C:membrane"/>
    <property type="evidence" value="ECO:0007669"/>
    <property type="project" value="UniProtKB-SubCell"/>
</dbReference>
<dbReference type="GO" id="GO:0055085">
    <property type="term" value="P:transmembrane transport"/>
    <property type="evidence" value="ECO:0007669"/>
    <property type="project" value="InterPro"/>
</dbReference>
<evidence type="ECO:0000256" key="2">
    <source>
        <dbReference type="ARBA" id="ARBA00006375"/>
    </source>
</evidence>
<dbReference type="Proteomes" id="UP000812966">
    <property type="component" value="Unassembled WGS sequence"/>
</dbReference>
<dbReference type="GO" id="GO:0006862">
    <property type="term" value="P:nucleotide transport"/>
    <property type="evidence" value="ECO:0007669"/>
    <property type="project" value="InterPro"/>
</dbReference>
<name>A0A8K0NTX0_9TREE</name>
<evidence type="ECO:0000256" key="5">
    <source>
        <dbReference type="ARBA" id="ARBA00022737"/>
    </source>
</evidence>
<reference evidence="11" key="1">
    <citation type="submission" date="2020-04" db="EMBL/GenBank/DDBJ databases">
        <title>Analysis of mating type loci in Filobasidium floriforme.</title>
        <authorList>
            <person name="Nowrousian M."/>
        </authorList>
    </citation>
    <scope>NUCLEOTIDE SEQUENCE</scope>
    <source>
        <strain evidence="11">CBS 6242</strain>
    </source>
</reference>
<protein>
    <submittedName>
        <fullName evidence="11">Uncharacterized protein</fullName>
    </submittedName>
</protein>
<evidence type="ECO:0000256" key="9">
    <source>
        <dbReference type="RuleBase" id="RU000488"/>
    </source>
</evidence>
<evidence type="ECO:0000256" key="8">
    <source>
        <dbReference type="PROSITE-ProRule" id="PRU00282"/>
    </source>
</evidence>
<feature type="region of interest" description="Disordered" evidence="10">
    <location>
        <begin position="80"/>
        <end position="160"/>
    </location>
</feature>
<evidence type="ECO:0000313" key="12">
    <source>
        <dbReference type="Proteomes" id="UP000812966"/>
    </source>
</evidence>
<keyword evidence="6" id="KW-1133">Transmembrane helix</keyword>
<feature type="repeat" description="Solcar" evidence="8">
    <location>
        <begin position="42"/>
        <end position="209"/>
    </location>
</feature>
<comment type="subcellular location">
    <subcellularLocation>
        <location evidence="1">Membrane</location>
        <topology evidence="1">Multi-pass membrane protein</topology>
    </subcellularLocation>
</comment>
<evidence type="ECO:0000256" key="3">
    <source>
        <dbReference type="ARBA" id="ARBA00022448"/>
    </source>
</evidence>
<accession>A0A8K0NTX0</accession>
<feature type="compositionally biased region" description="Low complexity" evidence="10">
    <location>
        <begin position="80"/>
        <end position="108"/>
    </location>
</feature>
<feature type="compositionally biased region" description="Polar residues" evidence="10">
    <location>
        <begin position="109"/>
        <end position="118"/>
    </location>
</feature>
<comment type="similarity">
    <text evidence="2 9">Belongs to the mitochondrial carrier (TC 2.A.29) family.</text>
</comment>
<evidence type="ECO:0000256" key="4">
    <source>
        <dbReference type="ARBA" id="ARBA00022692"/>
    </source>
</evidence>
<feature type="compositionally biased region" description="Low complexity" evidence="10">
    <location>
        <begin position="9"/>
        <end position="26"/>
    </location>
</feature>
<dbReference type="Pfam" id="PF00153">
    <property type="entry name" value="Mito_carr"/>
    <property type="match status" value="4"/>
</dbReference>
<gene>
    <name evidence="11" type="ORF">FFLO_00240</name>
</gene>
<keyword evidence="7 8" id="KW-0472">Membrane</keyword>
<feature type="repeat" description="Solcar" evidence="8">
    <location>
        <begin position="331"/>
        <end position="417"/>
    </location>
</feature>
<keyword evidence="5" id="KW-0677">Repeat</keyword>
<comment type="caution">
    <text evidence="11">The sequence shown here is derived from an EMBL/GenBank/DDBJ whole genome shotgun (WGS) entry which is preliminary data.</text>
</comment>
<evidence type="ECO:0000313" key="11">
    <source>
        <dbReference type="EMBL" id="KAG7575421.1"/>
    </source>
</evidence>
<organism evidence="11 12">
    <name type="scientific">Filobasidium floriforme</name>
    <dbReference type="NCBI Taxonomy" id="5210"/>
    <lineage>
        <taxon>Eukaryota</taxon>
        <taxon>Fungi</taxon>
        <taxon>Dikarya</taxon>
        <taxon>Basidiomycota</taxon>
        <taxon>Agaricomycotina</taxon>
        <taxon>Tremellomycetes</taxon>
        <taxon>Filobasidiales</taxon>
        <taxon>Filobasidiaceae</taxon>
        <taxon>Filobasidium</taxon>
    </lineage>
</organism>
<dbReference type="SUPFAM" id="SSF103506">
    <property type="entry name" value="Mitochondrial carrier"/>
    <property type="match status" value="1"/>
</dbReference>
<dbReference type="OrthoDB" id="428293at2759"/>
<keyword evidence="4 8" id="KW-0812">Transmembrane</keyword>